<evidence type="ECO:0000313" key="3">
    <source>
        <dbReference type="Proteomes" id="UP001596116"/>
    </source>
</evidence>
<dbReference type="Proteomes" id="UP001596116">
    <property type="component" value="Unassembled WGS sequence"/>
</dbReference>
<dbReference type="EMBL" id="JBHPON010000001">
    <property type="protein sequence ID" value="MFC6033912.1"/>
    <property type="molecule type" value="Genomic_DNA"/>
</dbReference>
<name>A0ABW1KTQ2_9PROT</name>
<keyword evidence="1" id="KW-0472">Membrane</keyword>
<evidence type="ECO:0000313" key="2">
    <source>
        <dbReference type="EMBL" id="MFC6033912.1"/>
    </source>
</evidence>
<dbReference type="RefSeq" id="WP_379880803.1">
    <property type="nucleotide sequence ID" value="NZ_JBHPON010000001.1"/>
</dbReference>
<feature type="transmembrane region" description="Helical" evidence="1">
    <location>
        <begin position="58"/>
        <end position="80"/>
    </location>
</feature>
<accession>A0ABW1KTQ2</accession>
<organism evidence="2 3">
    <name type="scientific">Hyphococcus aureus</name>
    <dbReference type="NCBI Taxonomy" id="2666033"/>
    <lineage>
        <taxon>Bacteria</taxon>
        <taxon>Pseudomonadati</taxon>
        <taxon>Pseudomonadota</taxon>
        <taxon>Alphaproteobacteria</taxon>
        <taxon>Parvularculales</taxon>
        <taxon>Parvularculaceae</taxon>
        <taxon>Hyphococcus</taxon>
    </lineage>
</organism>
<evidence type="ECO:0008006" key="4">
    <source>
        <dbReference type="Google" id="ProtNLM"/>
    </source>
</evidence>
<sequence>MKNMRRKGIDWRLTRFLLTHLALGAVSGWIFVGALFYFNVGGLGDLIADPASGPLAAIMLLIVVTITWGSAAMGTAVFLLPREEDDEGKGGRAMMTPALQPALAKVKAHRR</sequence>
<protein>
    <recommendedName>
        <fullName evidence="4">Glucan biosynthesis glucosyltransferase H</fullName>
    </recommendedName>
</protein>
<gene>
    <name evidence="2" type="ORF">ACFMB1_00050</name>
</gene>
<keyword evidence="3" id="KW-1185">Reference proteome</keyword>
<feature type="transmembrane region" description="Helical" evidence="1">
    <location>
        <begin position="21"/>
        <end position="38"/>
    </location>
</feature>
<keyword evidence="1" id="KW-0812">Transmembrane</keyword>
<keyword evidence="1" id="KW-1133">Transmembrane helix</keyword>
<comment type="caution">
    <text evidence="2">The sequence shown here is derived from an EMBL/GenBank/DDBJ whole genome shotgun (WGS) entry which is preliminary data.</text>
</comment>
<evidence type="ECO:0000256" key="1">
    <source>
        <dbReference type="SAM" id="Phobius"/>
    </source>
</evidence>
<proteinExistence type="predicted"/>
<reference evidence="2 3" key="1">
    <citation type="submission" date="2024-09" db="EMBL/GenBank/DDBJ databases">
        <authorList>
            <person name="Zhang Z.-H."/>
        </authorList>
    </citation>
    <scope>NUCLEOTIDE SEQUENCE [LARGE SCALE GENOMIC DNA]</scope>
    <source>
        <strain evidence="2 3">HHTR114</strain>
    </source>
</reference>